<keyword evidence="3" id="KW-1185">Reference proteome</keyword>
<evidence type="ECO:0000259" key="1">
    <source>
        <dbReference type="Pfam" id="PF01408"/>
    </source>
</evidence>
<protein>
    <recommendedName>
        <fullName evidence="1">Gfo/Idh/MocA-like oxidoreductase N-terminal domain-containing protein</fullName>
    </recommendedName>
</protein>
<proteinExistence type="predicted"/>
<dbReference type="SUPFAM" id="SSF51735">
    <property type="entry name" value="NAD(P)-binding Rossmann-fold domains"/>
    <property type="match status" value="1"/>
</dbReference>
<gene>
    <name evidence="2" type="ORF">GCM10010910_00100</name>
</gene>
<dbReference type="Pfam" id="PF01408">
    <property type="entry name" value="GFO_IDH_MocA"/>
    <property type="match status" value="1"/>
</dbReference>
<sequence>MTASLAIVGTGWRSRFILDVAAALPERFEIAGVVSRTAAKGTALAARYGVPSFGSLDELLAHRRPDFLVLSVARSATPALIAEAHRAGIPVLTETPPADTIDDLVELWASVGEDARVQVAEQYHLQPLHAAQIAIARSGVLGEVGEARVSISHGYHAVSVMRRLLGVGYEDATITALPAVSWPLVGGPGRSGDPAEEKTVTNEQVLAQVDFGGKVGIYDWSSAQNRSWIRGPKTLTRGERGEIDHLEVRYLEDVRTPIQYTLTRVERGQFTNMEDKFLRGILAGQAYVDTNEFAPARLIDDEIAVARCLAGMAEYAAGGEGFYSLAEASQDHYLGLEIMRAHETGRPVRTRRQPWATA</sequence>
<dbReference type="Proteomes" id="UP000638043">
    <property type="component" value="Unassembled WGS sequence"/>
</dbReference>
<accession>A0ABQ2MVW6</accession>
<feature type="domain" description="Gfo/Idh/MocA-like oxidoreductase N-terminal" evidence="1">
    <location>
        <begin position="5"/>
        <end position="115"/>
    </location>
</feature>
<dbReference type="Gene3D" id="3.40.50.720">
    <property type="entry name" value="NAD(P)-binding Rossmann-like Domain"/>
    <property type="match status" value="1"/>
</dbReference>
<dbReference type="EMBL" id="BMMQ01000001">
    <property type="protein sequence ID" value="GGO58766.1"/>
    <property type="molecule type" value="Genomic_DNA"/>
</dbReference>
<organism evidence="2 3">
    <name type="scientific">Microbacterium nanhaiense</name>
    <dbReference type="NCBI Taxonomy" id="1301026"/>
    <lineage>
        <taxon>Bacteria</taxon>
        <taxon>Bacillati</taxon>
        <taxon>Actinomycetota</taxon>
        <taxon>Actinomycetes</taxon>
        <taxon>Micrococcales</taxon>
        <taxon>Microbacteriaceae</taxon>
        <taxon>Microbacterium</taxon>
    </lineage>
</organism>
<dbReference type="InterPro" id="IPR000683">
    <property type="entry name" value="Gfo/Idh/MocA-like_OxRdtase_N"/>
</dbReference>
<dbReference type="PANTHER" id="PTHR43377:SF2">
    <property type="entry name" value="BINDING ROSSMANN FOLD OXIDOREDUCTASE, PUTATIVE (AFU_ORTHOLOGUE AFUA_4G00560)-RELATED"/>
    <property type="match status" value="1"/>
</dbReference>
<dbReference type="InterPro" id="IPR051450">
    <property type="entry name" value="Gfo/Idh/MocA_Oxidoreductases"/>
</dbReference>
<name>A0ABQ2MVW6_9MICO</name>
<dbReference type="PANTHER" id="PTHR43377">
    <property type="entry name" value="BILIVERDIN REDUCTASE A"/>
    <property type="match status" value="1"/>
</dbReference>
<dbReference type="InterPro" id="IPR036291">
    <property type="entry name" value="NAD(P)-bd_dom_sf"/>
</dbReference>
<comment type="caution">
    <text evidence="2">The sequence shown here is derived from an EMBL/GenBank/DDBJ whole genome shotgun (WGS) entry which is preliminary data.</text>
</comment>
<reference evidence="3" key="1">
    <citation type="journal article" date="2019" name="Int. J. Syst. Evol. Microbiol.">
        <title>The Global Catalogue of Microorganisms (GCM) 10K type strain sequencing project: providing services to taxonomists for standard genome sequencing and annotation.</title>
        <authorList>
            <consortium name="The Broad Institute Genomics Platform"/>
            <consortium name="The Broad Institute Genome Sequencing Center for Infectious Disease"/>
            <person name="Wu L."/>
            <person name="Ma J."/>
        </authorList>
    </citation>
    <scope>NUCLEOTIDE SEQUENCE [LARGE SCALE GENOMIC DNA]</scope>
    <source>
        <strain evidence="3">CGMCC 4.7181</strain>
    </source>
</reference>
<evidence type="ECO:0000313" key="2">
    <source>
        <dbReference type="EMBL" id="GGO58766.1"/>
    </source>
</evidence>
<dbReference type="RefSeq" id="WP_188699297.1">
    <property type="nucleotide sequence ID" value="NZ_BMMQ01000001.1"/>
</dbReference>
<evidence type="ECO:0000313" key="3">
    <source>
        <dbReference type="Proteomes" id="UP000638043"/>
    </source>
</evidence>